<keyword evidence="1" id="KW-0812">Transmembrane</keyword>
<accession>A0AAQ3S7F3</accession>
<dbReference type="AlphaFoldDB" id="A0AAQ3S7F3"/>
<evidence type="ECO:0000313" key="2">
    <source>
        <dbReference type="EMBL" id="WVZ20252.1"/>
    </source>
</evidence>
<evidence type="ECO:0000256" key="1">
    <source>
        <dbReference type="SAM" id="Phobius"/>
    </source>
</evidence>
<reference evidence="2 3" key="1">
    <citation type="journal article" date="2023" name="Life. Sci Alliance">
        <title>Evolutionary insights into 3D genome organization and epigenetic landscape of Vigna mungo.</title>
        <authorList>
            <person name="Junaid A."/>
            <person name="Singh B."/>
            <person name="Bhatia S."/>
        </authorList>
    </citation>
    <scope>NUCLEOTIDE SEQUENCE [LARGE SCALE GENOMIC DNA]</scope>
    <source>
        <strain evidence="2">Urdbean</strain>
    </source>
</reference>
<keyword evidence="1" id="KW-1133">Transmembrane helix</keyword>
<evidence type="ECO:0000313" key="3">
    <source>
        <dbReference type="Proteomes" id="UP001374535"/>
    </source>
</evidence>
<protein>
    <submittedName>
        <fullName evidence="2">Uncharacterized protein</fullName>
    </submittedName>
</protein>
<dbReference type="Proteomes" id="UP001374535">
    <property type="component" value="Chromosome 2"/>
</dbReference>
<feature type="non-terminal residue" evidence="2">
    <location>
        <position position="110"/>
    </location>
</feature>
<keyword evidence="3" id="KW-1185">Reference proteome</keyword>
<name>A0AAQ3S7F3_VIGMU</name>
<proteinExistence type="predicted"/>
<organism evidence="2 3">
    <name type="scientific">Vigna mungo</name>
    <name type="common">Black gram</name>
    <name type="synonym">Phaseolus mungo</name>
    <dbReference type="NCBI Taxonomy" id="3915"/>
    <lineage>
        <taxon>Eukaryota</taxon>
        <taxon>Viridiplantae</taxon>
        <taxon>Streptophyta</taxon>
        <taxon>Embryophyta</taxon>
        <taxon>Tracheophyta</taxon>
        <taxon>Spermatophyta</taxon>
        <taxon>Magnoliopsida</taxon>
        <taxon>eudicotyledons</taxon>
        <taxon>Gunneridae</taxon>
        <taxon>Pentapetalae</taxon>
        <taxon>rosids</taxon>
        <taxon>fabids</taxon>
        <taxon>Fabales</taxon>
        <taxon>Fabaceae</taxon>
        <taxon>Papilionoideae</taxon>
        <taxon>50 kb inversion clade</taxon>
        <taxon>NPAAA clade</taxon>
        <taxon>indigoferoid/millettioid clade</taxon>
        <taxon>Phaseoleae</taxon>
        <taxon>Vigna</taxon>
    </lineage>
</organism>
<feature type="transmembrane region" description="Helical" evidence="1">
    <location>
        <begin position="66"/>
        <end position="85"/>
    </location>
</feature>
<dbReference type="EMBL" id="CP144699">
    <property type="protein sequence ID" value="WVZ20252.1"/>
    <property type="molecule type" value="Genomic_DNA"/>
</dbReference>
<keyword evidence="1" id="KW-0472">Membrane</keyword>
<gene>
    <name evidence="2" type="ORF">V8G54_007574</name>
</gene>
<sequence length="110" mass="13184">MRLTSSSNRYLILTLKILTTLFESGFSKLSSPITHRAEERRSSGYSFSRPTCHTVGPFTRVLLRRLMNIFVFFYIILSITHRFWILKKKKNRVKVFYFFLTKYKIVCLYI</sequence>